<comment type="caution">
    <text evidence="2">The sequence shown here is derived from an EMBL/GenBank/DDBJ whole genome shotgun (WGS) entry which is preliminary data.</text>
</comment>
<gene>
    <name evidence="2" type="ORF">G3I59_25985</name>
</gene>
<protein>
    <recommendedName>
        <fullName evidence="4">Cupin domain-containing protein</fullName>
    </recommendedName>
</protein>
<evidence type="ECO:0000256" key="1">
    <source>
        <dbReference type="SAM" id="MobiDB-lite"/>
    </source>
</evidence>
<dbReference type="RefSeq" id="WP_067593348.1">
    <property type="nucleotide sequence ID" value="NZ_JAAGNC010000129.1"/>
</dbReference>
<evidence type="ECO:0008006" key="4">
    <source>
        <dbReference type="Google" id="ProtNLM"/>
    </source>
</evidence>
<sequence>MASRRLFSQSTVDLAPGQRWPEPGQAAERASLVLVERGRVQIRCPGGAGADFDEHAVLTLAGLGEECAVYNRGPGDAVLVVVVRRPWRALFARIRRLFPRTR</sequence>
<evidence type="ECO:0000313" key="3">
    <source>
        <dbReference type="Proteomes" id="UP000470404"/>
    </source>
</evidence>
<feature type="region of interest" description="Disordered" evidence="1">
    <location>
        <begin position="1"/>
        <end position="23"/>
    </location>
</feature>
<dbReference type="EMBL" id="JAAGNC010000129">
    <property type="protein sequence ID" value="NEC58951.1"/>
    <property type="molecule type" value="Genomic_DNA"/>
</dbReference>
<evidence type="ECO:0000313" key="2">
    <source>
        <dbReference type="EMBL" id="NEC58951.1"/>
    </source>
</evidence>
<reference evidence="2 3" key="1">
    <citation type="submission" date="2020-01" db="EMBL/GenBank/DDBJ databases">
        <title>Insect and environment-associated Actinomycetes.</title>
        <authorList>
            <person name="Currrie C."/>
            <person name="Chevrette M."/>
            <person name="Carlson C."/>
            <person name="Stubbendieck R."/>
            <person name="Wendt-Pienkowski E."/>
        </authorList>
    </citation>
    <scope>NUCLEOTIDE SEQUENCE [LARGE SCALE GENOMIC DNA]</scope>
    <source>
        <strain evidence="2 3">SID8386</strain>
    </source>
</reference>
<dbReference type="Proteomes" id="UP000470404">
    <property type="component" value="Unassembled WGS sequence"/>
</dbReference>
<keyword evidence="3" id="KW-1185">Reference proteome</keyword>
<proteinExistence type="predicted"/>
<feature type="compositionally biased region" description="Polar residues" evidence="1">
    <location>
        <begin position="1"/>
        <end position="12"/>
    </location>
</feature>
<accession>A0ABX0BUC0</accession>
<organism evidence="2 3">
    <name type="scientific">Amycolatopsis rubida</name>
    <dbReference type="NCBI Taxonomy" id="112413"/>
    <lineage>
        <taxon>Bacteria</taxon>
        <taxon>Bacillati</taxon>
        <taxon>Actinomycetota</taxon>
        <taxon>Actinomycetes</taxon>
        <taxon>Pseudonocardiales</taxon>
        <taxon>Pseudonocardiaceae</taxon>
        <taxon>Amycolatopsis</taxon>
    </lineage>
</organism>
<name>A0ABX0BUC0_9PSEU</name>